<reference evidence="2" key="1">
    <citation type="submission" date="2021-12" db="EMBL/GenBank/DDBJ databases">
        <authorList>
            <person name="Veyrier F.J."/>
        </authorList>
    </citation>
    <scope>NUCLEOTIDE SEQUENCE</scope>
    <source>
        <strain evidence="2">SAG 1488-6</strain>
    </source>
</reference>
<gene>
    <name evidence="2" type="ORF">LVJ81_04805</name>
</gene>
<organism evidence="2 3">
    <name type="scientific">Vitreoscilla stercoraria</name>
    <dbReference type="NCBI Taxonomy" id="61"/>
    <lineage>
        <taxon>Bacteria</taxon>
        <taxon>Pseudomonadati</taxon>
        <taxon>Pseudomonadota</taxon>
        <taxon>Betaproteobacteria</taxon>
        <taxon>Neisseriales</taxon>
        <taxon>Neisseriaceae</taxon>
        <taxon>Vitreoscilla</taxon>
    </lineage>
</organism>
<evidence type="ECO:0000313" key="2">
    <source>
        <dbReference type="EMBL" id="UOO93351.1"/>
    </source>
</evidence>
<protein>
    <submittedName>
        <fullName evidence="2">Uncharacterized protein</fullName>
    </submittedName>
</protein>
<feature type="region of interest" description="Disordered" evidence="1">
    <location>
        <begin position="67"/>
        <end position="106"/>
    </location>
</feature>
<feature type="compositionally biased region" description="Low complexity" evidence="1">
    <location>
        <begin position="67"/>
        <end position="81"/>
    </location>
</feature>
<sequence>MNEKLNRQILNVLELTGASTADQLHECLKQSRKATMDALETLEHIGAITREFDAGLNCSVFSLPTKTPTAEPAPAKAPQKQSLSQATAQTDKPKRNRPSKVSAPISAIETDSVQEPVPDCVYQKTDAIDVDNLPDVQPQPAKNAVITVKKVRNKPFTPNPTRGYEAKHGYVKIFLERRACSRTLTLTVDDLKELLRAAEKAA</sequence>
<dbReference type="Proteomes" id="UP000832034">
    <property type="component" value="Chromosome"/>
</dbReference>
<keyword evidence="3" id="KW-1185">Reference proteome</keyword>
<reference evidence="2" key="2">
    <citation type="journal article" date="2022" name="Res Sq">
        <title>Evolution of multicellular longitudinally dividing oral cavity symbionts (Neisseriaceae).</title>
        <authorList>
            <person name="Nyongesa S."/>
            <person name="Weber P."/>
            <person name="Bernet E."/>
            <person name="Pullido F."/>
            <person name="Nieckarz M."/>
            <person name="Delaby M."/>
            <person name="Nieves C."/>
            <person name="Viehboeck T."/>
            <person name="Krause N."/>
            <person name="Rivera-Millot A."/>
            <person name="Nakamura A."/>
            <person name="Vischer N."/>
            <person name="VanNieuwenhze M."/>
            <person name="Brun Y."/>
            <person name="Cava F."/>
            <person name="Bulgheresi S."/>
            <person name="Veyrier F."/>
        </authorList>
    </citation>
    <scope>NUCLEOTIDE SEQUENCE</scope>
    <source>
        <strain evidence="2">SAG 1488-6</strain>
    </source>
</reference>
<evidence type="ECO:0000313" key="3">
    <source>
        <dbReference type="Proteomes" id="UP000832034"/>
    </source>
</evidence>
<name>A0ABY4EDH8_VITST</name>
<proteinExistence type="predicted"/>
<evidence type="ECO:0000256" key="1">
    <source>
        <dbReference type="SAM" id="MobiDB-lite"/>
    </source>
</evidence>
<dbReference type="EMBL" id="CP091512">
    <property type="protein sequence ID" value="UOO93351.1"/>
    <property type="molecule type" value="Genomic_DNA"/>
</dbReference>
<accession>A0ABY4EDH8</accession>
<dbReference type="RefSeq" id="WP_019959087.1">
    <property type="nucleotide sequence ID" value="NZ_CP091512.1"/>
</dbReference>